<evidence type="ECO:0000313" key="2">
    <source>
        <dbReference type="EMBL" id="KAB5587388.1"/>
    </source>
</evidence>
<accession>A0A5N5Q7L3</accession>
<evidence type="ECO:0000256" key="1">
    <source>
        <dbReference type="SAM" id="MobiDB-lite"/>
    </source>
</evidence>
<dbReference type="EMBL" id="SSOP01001148">
    <property type="protein sequence ID" value="KAB5587388.1"/>
    <property type="molecule type" value="Genomic_DNA"/>
</dbReference>
<protein>
    <submittedName>
        <fullName evidence="2">Hemagglutinin family protein</fullName>
    </submittedName>
</protein>
<feature type="region of interest" description="Disordered" evidence="1">
    <location>
        <begin position="184"/>
        <end position="203"/>
    </location>
</feature>
<dbReference type="Gene3D" id="2.20.70.140">
    <property type="match status" value="1"/>
</dbReference>
<evidence type="ECO:0000313" key="3">
    <source>
        <dbReference type="Proteomes" id="UP000383932"/>
    </source>
</evidence>
<gene>
    <name evidence="2" type="ORF">CTheo_9176</name>
</gene>
<sequence length="203" mass="20647">MPPATNQLKQQSAAARTEVAAGTNIKDVVKTTGANGQDVYTVNAKGTTAKAGSDKVTVTASAEDANNVTDCSIDLADNTKAEIQKGVDAKTTVDTKGLTFNGDSGSTNVEKLGSTVTVAGDDNITTEAQDDKVTVKLNKDLVVDSVKAGDTTVNNDGVKVGDDVALTQDGVKAGDVKLTKDGLNNAGNKVTKVADGTDDTDAV</sequence>
<name>A0A5N5Q7L3_9AGAM</name>
<organism evidence="2 3">
    <name type="scientific">Ceratobasidium theobromae</name>
    <dbReference type="NCBI Taxonomy" id="1582974"/>
    <lineage>
        <taxon>Eukaryota</taxon>
        <taxon>Fungi</taxon>
        <taxon>Dikarya</taxon>
        <taxon>Basidiomycota</taxon>
        <taxon>Agaricomycotina</taxon>
        <taxon>Agaricomycetes</taxon>
        <taxon>Cantharellales</taxon>
        <taxon>Ceratobasidiaceae</taxon>
        <taxon>Ceratobasidium</taxon>
    </lineage>
</organism>
<proteinExistence type="predicted"/>
<dbReference type="Proteomes" id="UP000383932">
    <property type="component" value="Unassembled WGS sequence"/>
</dbReference>
<comment type="caution">
    <text evidence="2">The sequence shown here is derived from an EMBL/GenBank/DDBJ whole genome shotgun (WGS) entry which is preliminary data.</text>
</comment>
<reference evidence="2 3" key="1">
    <citation type="journal article" date="2019" name="Fungal Biol. Biotechnol.">
        <title>Draft genome sequence of fastidious pathogen Ceratobasidium theobromae, which causes vascular-streak dieback in Theobroma cacao.</title>
        <authorList>
            <person name="Ali S.S."/>
            <person name="Asman A."/>
            <person name="Shao J."/>
            <person name="Firmansyah A.P."/>
            <person name="Susilo A.W."/>
            <person name="Rosmana A."/>
            <person name="McMahon P."/>
            <person name="Junaid M."/>
            <person name="Guest D."/>
            <person name="Kheng T.Y."/>
            <person name="Meinhardt L.W."/>
            <person name="Bailey B.A."/>
        </authorList>
    </citation>
    <scope>NUCLEOTIDE SEQUENCE [LARGE SCALE GENOMIC DNA]</scope>
    <source>
        <strain evidence="2 3">CT2</strain>
    </source>
</reference>
<keyword evidence="3" id="KW-1185">Reference proteome</keyword>
<dbReference type="AlphaFoldDB" id="A0A5N5Q7L3"/>